<accession>A0A3G1A6P3</accession>
<name>A0A3G1A6P3_9CREN</name>
<dbReference type="EMBL" id="CP007493">
    <property type="protein sequence ID" value="AJB41815.1"/>
    <property type="molecule type" value="Genomic_DNA"/>
</dbReference>
<dbReference type="Proteomes" id="UP000266720">
    <property type="component" value="Chromosome"/>
</dbReference>
<proteinExistence type="predicted"/>
<sequence>MGEKIPDIPIVHLIIKVGRKRAREPAIVDMAFMAAFIQTWK</sequence>
<protein>
    <submittedName>
        <fullName evidence="1">Uncharacterized protein</fullName>
    </submittedName>
</protein>
<dbReference type="STRING" id="697581.TCARB_0763"/>
<evidence type="ECO:0000313" key="2">
    <source>
        <dbReference type="Proteomes" id="UP000266720"/>
    </source>
</evidence>
<dbReference type="AlphaFoldDB" id="A0A3G1A6P3"/>
<reference evidence="2" key="1">
    <citation type="book" date="2010" name="EXTREMOPHILES" publisher="0:0-0">
        <title>Complete genome sequences of ten hyperthermophilic archaea reveal their metabolic capabilities and possible ecological roles.</title>
        <editorList>
            <person name="?"/>
        </editorList>
        <authorList>
            <person name="Ravin N.V."/>
            <person name="Mardanov A.V."/>
            <person name="Bonch-Osmolovskaya E.A."/>
            <person name="Skryabin K.G."/>
        </authorList>
    </citation>
    <scope>NUCLEOTIDE SEQUENCE [LARGE SCALE GENOMIC DNA]</scope>
    <source>
        <strain evidence="2">1505</strain>
    </source>
</reference>
<organism evidence="1 2">
    <name type="scientific">Thermofilum adornatum 1505</name>
    <dbReference type="NCBI Taxonomy" id="697581"/>
    <lineage>
        <taxon>Archaea</taxon>
        <taxon>Thermoproteota</taxon>
        <taxon>Thermoprotei</taxon>
        <taxon>Thermofilales</taxon>
        <taxon>Thermofilaceae</taxon>
        <taxon>Thermofilum</taxon>
    </lineage>
</organism>
<dbReference type="KEGG" id="tcb:TCARB_0763"/>
<evidence type="ECO:0000313" key="1">
    <source>
        <dbReference type="EMBL" id="AJB41815.1"/>
    </source>
</evidence>
<gene>
    <name evidence="1" type="ORF">TCARB_0763</name>
</gene>